<dbReference type="InterPro" id="IPR006171">
    <property type="entry name" value="TOPRIM_dom"/>
</dbReference>
<dbReference type="EMBL" id="JACHGH010000005">
    <property type="protein sequence ID" value="MBB6453468.1"/>
    <property type="molecule type" value="Genomic_DNA"/>
</dbReference>
<dbReference type="Pfam" id="PF01751">
    <property type="entry name" value="Toprim"/>
    <property type="match status" value="1"/>
</dbReference>
<dbReference type="SMART" id="SM00493">
    <property type="entry name" value="TOPRIM"/>
    <property type="match status" value="1"/>
</dbReference>
<proteinExistence type="predicted"/>
<comment type="caution">
    <text evidence="2">The sequence shown here is derived from an EMBL/GenBank/DDBJ whole genome shotgun (WGS) entry which is preliminary data.</text>
</comment>
<dbReference type="SUPFAM" id="SSF110455">
    <property type="entry name" value="Toprim domain"/>
    <property type="match status" value="1"/>
</dbReference>
<dbReference type="Proteomes" id="UP000581688">
    <property type="component" value="Unassembled WGS sequence"/>
</dbReference>
<sequence length="120" mass="13812">MLELEKVIIVEGRSDRKKVEHLINEQLEIICTNGTLGIEKLEELIEQYELDDKDIYILVDEDESGIKLRKQLNKELPHAQNLFVDKSYREVATTPNNILASVLVSANISIHPHFLKGQFE</sequence>
<dbReference type="GO" id="GO:0043822">
    <property type="term" value="F:ribonuclease M5 activity"/>
    <property type="evidence" value="ECO:0007669"/>
    <property type="project" value="TreeGrafter"/>
</dbReference>
<dbReference type="PANTHER" id="PTHR39156">
    <property type="entry name" value="RIBONUCLEASE M5"/>
    <property type="match status" value="1"/>
</dbReference>
<dbReference type="RefSeq" id="WP_174496173.1">
    <property type="nucleotide sequence ID" value="NZ_CADDWK010000006.1"/>
</dbReference>
<dbReference type="Gene3D" id="3.40.1360.10">
    <property type="match status" value="1"/>
</dbReference>
<reference evidence="2 3" key="1">
    <citation type="submission" date="2020-08" db="EMBL/GenBank/DDBJ databases">
        <title>Genomic Encyclopedia of Type Strains, Phase IV (KMG-IV): sequencing the most valuable type-strain genomes for metagenomic binning, comparative biology and taxonomic classification.</title>
        <authorList>
            <person name="Goeker M."/>
        </authorList>
    </citation>
    <scope>NUCLEOTIDE SEQUENCE [LARGE SCALE GENOMIC DNA]</scope>
    <source>
        <strain evidence="2 3">DSM 19612</strain>
    </source>
</reference>
<evidence type="ECO:0000313" key="2">
    <source>
        <dbReference type="EMBL" id="MBB6453468.1"/>
    </source>
</evidence>
<feature type="domain" description="Toprim" evidence="1">
    <location>
        <begin position="5"/>
        <end position="94"/>
    </location>
</feature>
<dbReference type="GO" id="GO:0006364">
    <property type="term" value="P:rRNA processing"/>
    <property type="evidence" value="ECO:0007669"/>
    <property type="project" value="TreeGrafter"/>
</dbReference>
<organism evidence="2 3">
    <name type="scientific">Salirhabdus euzebyi</name>
    <dbReference type="NCBI Taxonomy" id="394506"/>
    <lineage>
        <taxon>Bacteria</taxon>
        <taxon>Bacillati</taxon>
        <taxon>Bacillota</taxon>
        <taxon>Bacilli</taxon>
        <taxon>Bacillales</taxon>
        <taxon>Bacillaceae</taxon>
        <taxon>Salirhabdus</taxon>
    </lineage>
</organism>
<protein>
    <submittedName>
        <fullName evidence="2">Toprim domain protein</fullName>
    </submittedName>
</protein>
<accession>A0A841Q503</accession>
<gene>
    <name evidence="2" type="ORF">HNQ94_001917</name>
</gene>
<dbReference type="PROSITE" id="PS50880">
    <property type="entry name" value="TOPRIM"/>
    <property type="match status" value="1"/>
</dbReference>
<dbReference type="AlphaFoldDB" id="A0A841Q503"/>
<name>A0A841Q503_9BACI</name>
<evidence type="ECO:0000259" key="1">
    <source>
        <dbReference type="PROSITE" id="PS50880"/>
    </source>
</evidence>
<dbReference type="PANTHER" id="PTHR39156:SF2">
    <property type="entry name" value="DNA PRIMASE (BACTERIAL TYPE) AND SMALL PRIMASE-LIKE PROTEINS"/>
    <property type="match status" value="1"/>
</dbReference>
<keyword evidence="3" id="KW-1185">Reference proteome</keyword>
<evidence type="ECO:0000313" key="3">
    <source>
        <dbReference type="Proteomes" id="UP000581688"/>
    </source>
</evidence>